<dbReference type="Pfam" id="PF14070">
    <property type="entry name" value="YjfB_motility"/>
    <property type="match status" value="1"/>
</dbReference>
<evidence type="ECO:0000313" key="1">
    <source>
        <dbReference type="EMBL" id="QSO47432.1"/>
    </source>
</evidence>
<name>A0A9X7Z6J0_9BACL</name>
<proteinExistence type="predicted"/>
<organism evidence="1 2">
    <name type="scientific">Alicyclobacillus mengziensis</name>
    <dbReference type="NCBI Taxonomy" id="2931921"/>
    <lineage>
        <taxon>Bacteria</taxon>
        <taxon>Bacillati</taxon>
        <taxon>Bacillota</taxon>
        <taxon>Bacilli</taxon>
        <taxon>Bacillales</taxon>
        <taxon>Alicyclobacillaceae</taxon>
        <taxon>Alicyclobacillus</taxon>
    </lineage>
</organism>
<dbReference type="EMBL" id="CP071182">
    <property type="protein sequence ID" value="QSO47432.1"/>
    <property type="molecule type" value="Genomic_DNA"/>
</dbReference>
<evidence type="ECO:0000313" key="2">
    <source>
        <dbReference type="Proteomes" id="UP000663505"/>
    </source>
</evidence>
<protein>
    <submittedName>
        <fullName evidence="1">YjfB family protein</fullName>
    </submittedName>
</protein>
<dbReference type="Proteomes" id="UP000663505">
    <property type="component" value="Chromosome"/>
</dbReference>
<dbReference type="RefSeq" id="WP_206656783.1">
    <property type="nucleotide sequence ID" value="NZ_CP071182.1"/>
</dbReference>
<dbReference type="KEGG" id="afx:JZ786_24120"/>
<reference evidence="1 2" key="1">
    <citation type="submission" date="2021-02" db="EMBL/GenBank/DDBJ databases">
        <title>Alicyclobacillus curvatus sp. nov. and Alicyclobacillus mengziensis sp. nov., two acidophilic bacteria isolated from acid mine drainage.</title>
        <authorList>
            <person name="Huang Y."/>
        </authorList>
    </citation>
    <scope>NUCLEOTIDE SEQUENCE [LARGE SCALE GENOMIC DNA]</scope>
    <source>
        <strain evidence="1 2">S30H14</strain>
    </source>
</reference>
<dbReference type="AlphaFoldDB" id="A0A9X7Z6J0"/>
<sequence>MINAASISAFAQHQTQTQYGIDVLKKTMDAQTSAATALINGFNKVESAITASISTPGKGQNFDSYA</sequence>
<accession>A0A9X7Z6J0</accession>
<gene>
    <name evidence="1" type="ORF">JZ786_24120</name>
</gene>
<dbReference type="InterPro" id="IPR025906">
    <property type="entry name" value="YjfB_motility"/>
</dbReference>
<keyword evidence="2" id="KW-1185">Reference proteome</keyword>